<dbReference type="InterPro" id="IPR029063">
    <property type="entry name" value="SAM-dependent_MTases_sf"/>
</dbReference>
<dbReference type="EC" id="2.1.1.-" evidence="4"/>
<keyword evidence="5" id="KW-1185">Reference proteome</keyword>
<evidence type="ECO:0000313" key="4">
    <source>
        <dbReference type="EMBL" id="MEJ6008338.1"/>
    </source>
</evidence>
<comment type="caution">
    <text evidence="4">The sequence shown here is derived from an EMBL/GenBank/DDBJ whole genome shotgun (WGS) entry which is preliminary data.</text>
</comment>
<accession>A0ABU8S310</accession>
<reference evidence="4 5" key="1">
    <citation type="submission" date="2024-03" db="EMBL/GenBank/DDBJ databases">
        <authorList>
            <person name="Jo J.-H."/>
        </authorList>
    </citation>
    <scope>NUCLEOTIDE SEQUENCE [LARGE SCALE GENOMIC DNA]</scope>
    <source>
        <strain evidence="4 5">AS3R-12</strain>
    </source>
</reference>
<dbReference type="Proteomes" id="UP001379235">
    <property type="component" value="Unassembled WGS sequence"/>
</dbReference>
<evidence type="ECO:0000313" key="5">
    <source>
        <dbReference type="Proteomes" id="UP001379235"/>
    </source>
</evidence>
<keyword evidence="3" id="KW-0949">S-adenosyl-L-methionine</keyword>
<dbReference type="PANTHER" id="PTHR43167:SF1">
    <property type="entry name" value="PUTATIVE (AFU_ORTHOLOGUE AFUA_6G01830)-RELATED"/>
    <property type="match status" value="1"/>
</dbReference>
<name>A0ABU8S310_9SPHN</name>
<dbReference type="PROSITE" id="PS51682">
    <property type="entry name" value="SAM_OMT_I"/>
    <property type="match status" value="1"/>
</dbReference>
<proteinExistence type="predicted"/>
<dbReference type="Pfam" id="PF13578">
    <property type="entry name" value="Methyltransf_24"/>
    <property type="match status" value="1"/>
</dbReference>
<evidence type="ECO:0000256" key="3">
    <source>
        <dbReference type="ARBA" id="ARBA00022691"/>
    </source>
</evidence>
<evidence type="ECO:0000256" key="2">
    <source>
        <dbReference type="ARBA" id="ARBA00022679"/>
    </source>
</evidence>
<dbReference type="GO" id="GO:0008168">
    <property type="term" value="F:methyltransferase activity"/>
    <property type="evidence" value="ECO:0007669"/>
    <property type="project" value="UniProtKB-KW"/>
</dbReference>
<dbReference type="Gene3D" id="3.40.50.150">
    <property type="entry name" value="Vaccinia Virus protein VP39"/>
    <property type="match status" value="1"/>
</dbReference>
<keyword evidence="1 4" id="KW-0489">Methyltransferase</keyword>
<evidence type="ECO:0000256" key="1">
    <source>
        <dbReference type="ARBA" id="ARBA00022603"/>
    </source>
</evidence>
<dbReference type="InterPro" id="IPR002935">
    <property type="entry name" value="SAM_O-MeTrfase"/>
</dbReference>
<organism evidence="4 5">
    <name type="scientific">Novosphingobium aquae</name>
    <dbReference type="NCBI Taxonomy" id="3133435"/>
    <lineage>
        <taxon>Bacteria</taxon>
        <taxon>Pseudomonadati</taxon>
        <taxon>Pseudomonadota</taxon>
        <taxon>Alphaproteobacteria</taxon>
        <taxon>Sphingomonadales</taxon>
        <taxon>Sphingomonadaceae</taxon>
        <taxon>Novosphingobium</taxon>
    </lineage>
</organism>
<dbReference type="GO" id="GO:0032259">
    <property type="term" value="P:methylation"/>
    <property type="evidence" value="ECO:0007669"/>
    <property type="project" value="UniProtKB-KW"/>
</dbReference>
<dbReference type="EMBL" id="JBBHJY010000001">
    <property type="protein sequence ID" value="MEJ6008338.1"/>
    <property type="molecule type" value="Genomic_DNA"/>
</dbReference>
<dbReference type="CDD" id="cd02440">
    <property type="entry name" value="AdoMet_MTases"/>
    <property type="match status" value="1"/>
</dbReference>
<sequence>MIFHSADAQPVFERYEARAAADAARQKELGPAVLAVRDEFLLPVGKEVGALLHALIIARRPRRVLELGTSYGYSTLFLADAAKAVGAEVVTMELADYKQAHARAELADAGLADVVEFHCGDALQLLAADPGPWDFVLLDIWKELYLPCLEAVYPKLSEEGVIASDNIIDPAMWREDVRRFRAALHAKPNLQSVLLPVGSGIELSVKWSAGNPKL</sequence>
<dbReference type="SUPFAM" id="SSF53335">
    <property type="entry name" value="S-adenosyl-L-methionine-dependent methyltransferases"/>
    <property type="match status" value="1"/>
</dbReference>
<keyword evidence="2 4" id="KW-0808">Transferase</keyword>
<protein>
    <submittedName>
        <fullName evidence="4">Class I SAM-dependent methyltransferase</fullName>
        <ecNumber evidence="4">2.1.1.-</ecNumber>
    </submittedName>
</protein>
<dbReference type="PANTHER" id="PTHR43167">
    <property type="entry name" value="PUTATIVE (AFU_ORTHOLOGUE AFUA_6G01830)-RELATED"/>
    <property type="match status" value="1"/>
</dbReference>
<gene>
    <name evidence="4" type="ORF">WG900_00245</name>
</gene>
<dbReference type="RefSeq" id="WP_339963875.1">
    <property type="nucleotide sequence ID" value="NZ_JBBHJY010000001.1"/>
</dbReference>